<feature type="signal peptide" evidence="1">
    <location>
        <begin position="1"/>
        <end position="27"/>
    </location>
</feature>
<evidence type="ECO:0000313" key="3">
    <source>
        <dbReference type="Proteomes" id="UP001595698"/>
    </source>
</evidence>
<dbReference type="RefSeq" id="WP_386187502.1">
    <property type="nucleotide sequence ID" value="NZ_JBHSBC010000001.1"/>
</dbReference>
<proteinExistence type="predicted"/>
<protein>
    <recommendedName>
        <fullName evidence="4">Secreted protein</fullName>
    </recommendedName>
</protein>
<evidence type="ECO:0000256" key="1">
    <source>
        <dbReference type="SAM" id="SignalP"/>
    </source>
</evidence>
<evidence type="ECO:0000313" key="2">
    <source>
        <dbReference type="EMBL" id="MFC3979044.1"/>
    </source>
</evidence>
<feature type="chain" id="PRO_5045730863" description="Secreted protein" evidence="1">
    <location>
        <begin position="28"/>
        <end position="184"/>
    </location>
</feature>
<reference evidence="3" key="1">
    <citation type="journal article" date="2019" name="Int. J. Syst. Evol. Microbiol.">
        <title>The Global Catalogue of Microorganisms (GCM) 10K type strain sequencing project: providing services to taxonomists for standard genome sequencing and annotation.</title>
        <authorList>
            <consortium name="The Broad Institute Genomics Platform"/>
            <consortium name="The Broad Institute Genome Sequencing Center for Infectious Disease"/>
            <person name="Wu L."/>
            <person name="Ma J."/>
        </authorList>
    </citation>
    <scope>NUCLEOTIDE SEQUENCE [LARGE SCALE GENOMIC DNA]</scope>
    <source>
        <strain evidence="3">TBRC 7912</strain>
    </source>
</reference>
<dbReference type="EMBL" id="JBHSBC010000001">
    <property type="protein sequence ID" value="MFC3979044.1"/>
    <property type="molecule type" value="Genomic_DNA"/>
</dbReference>
<evidence type="ECO:0008006" key="4">
    <source>
        <dbReference type="Google" id="ProtNLM"/>
    </source>
</evidence>
<accession>A0ABV8ESJ8</accession>
<organism evidence="2 3">
    <name type="scientific">Streptosporangium jomthongense</name>
    <dbReference type="NCBI Taxonomy" id="1193683"/>
    <lineage>
        <taxon>Bacteria</taxon>
        <taxon>Bacillati</taxon>
        <taxon>Actinomycetota</taxon>
        <taxon>Actinomycetes</taxon>
        <taxon>Streptosporangiales</taxon>
        <taxon>Streptosporangiaceae</taxon>
        <taxon>Streptosporangium</taxon>
    </lineage>
</organism>
<sequence length="184" mass="19256">MFYRRGAALLLAFAVVTVAGVQSAAYADNGSDSDPAVVSKSDSPAGADASLLAATVTCGSGGVSDPDTLGVAGTNLAGSYFDSTGSSELYVKVATLSSGVTYGWTKDIAPAVNEQLTTAWWDNSGNAHWCGWGGNQYRTITSLSAPYTSAVRKDQATYIRGHVNPYDWAYGELLGWQYGSKVPF</sequence>
<comment type="caution">
    <text evidence="2">The sequence shown here is derived from an EMBL/GenBank/DDBJ whole genome shotgun (WGS) entry which is preliminary data.</text>
</comment>
<gene>
    <name evidence="2" type="ORF">ACFOYY_02860</name>
</gene>
<keyword evidence="3" id="KW-1185">Reference proteome</keyword>
<dbReference type="Proteomes" id="UP001595698">
    <property type="component" value="Unassembled WGS sequence"/>
</dbReference>
<keyword evidence="1" id="KW-0732">Signal</keyword>
<name>A0ABV8ESJ8_9ACTN</name>